<evidence type="ECO:0000256" key="5">
    <source>
        <dbReference type="ARBA" id="ARBA00022741"/>
    </source>
</evidence>
<keyword evidence="4 10" id="KW-0548">Nucleotidyltransferase</keyword>
<evidence type="ECO:0000313" key="13">
    <source>
        <dbReference type="EMBL" id="SAK84418.1"/>
    </source>
</evidence>
<dbReference type="CDD" id="cd01172">
    <property type="entry name" value="RfaE_like"/>
    <property type="match status" value="1"/>
</dbReference>
<comment type="function">
    <text evidence="2 10">Catalyzes the ADP transfer from ATP to D-glycero-beta-D-manno-heptose 1-phosphate, yielding ADP-D-glycero-beta-D-manno-heptose.</text>
</comment>
<keyword evidence="14" id="KW-1185">Reference proteome</keyword>
<dbReference type="InterPro" id="IPR014729">
    <property type="entry name" value="Rossmann-like_a/b/a_fold"/>
</dbReference>
<dbReference type="FunFam" id="3.40.1190.20:FF:000002">
    <property type="entry name" value="Bifunctional protein HldE"/>
    <property type="match status" value="1"/>
</dbReference>
<dbReference type="SUPFAM" id="SSF52374">
    <property type="entry name" value="Nucleotidylyl transferase"/>
    <property type="match status" value="1"/>
</dbReference>
<dbReference type="NCBIfam" id="TIGR02198">
    <property type="entry name" value="rfaE_dom_I"/>
    <property type="match status" value="1"/>
</dbReference>
<evidence type="ECO:0000256" key="9">
    <source>
        <dbReference type="ARBA" id="ARBA00023277"/>
    </source>
</evidence>
<dbReference type="GO" id="GO:0033785">
    <property type="term" value="F:heptose 7-phosphate kinase activity"/>
    <property type="evidence" value="ECO:0007669"/>
    <property type="project" value="UniProtKB-UniRule"/>
</dbReference>
<comment type="similarity">
    <text evidence="10">In the C-terminal section; belongs to the cytidylyltransferase family.</text>
</comment>
<feature type="domain" description="Carbohydrate kinase PfkB" evidence="11">
    <location>
        <begin position="21"/>
        <end position="315"/>
    </location>
</feature>
<keyword evidence="9 10" id="KW-0119">Carbohydrate metabolism</keyword>
<dbReference type="SUPFAM" id="SSF53613">
    <property type="entry name" value="Ribokinase-like"/>
    <property type="match status" value="1"/>
</dbReference>
<feature type="binding site" evidence="10">
    <location>
        <begin position="205"/>
        <end position="208"/>
    </location>
    <ligand>
        <name>ATP</name>
        <dbReference type="ChEBI" id="CHEBI:30616"/>
    </ligand>
</feature>
<evidence type="ECO:0000256" key="6">
    <source>
        <dbReference type="ARBA" id="ARBA00022777"/>
    </source>
</evidence>
<dbReference type="InterPro" id="IPR023030">
    <property type="entry name" value="Bifunc_HldE"/>
</dbReference>
<dbReference type="PANTHER" id="PTHR46969:SF1">
    <property type="entry name" value="BIFUNCTIONAL PROTEIN HLDE"/>
    <property type="match status" value="1"/>
</dbReference>
<dbReference type="GO" id="GO:0005829">
    <property type="term" value="C:cytosol"/>
    <property type="evidence" value="ECO:0007669"/>
    <property type="project" value="TreeGrafter"/>
</dbReference>
<dbReference type="EMBL" id="FCOX02000022">
    <property type="protein sequence ID" value="SAK84418.1"/>
    <property type="molecule type" value="Genomic_DNA"/>
</dbReference>
<dbReference type="InterPro" id="IPR029056">
    <property type="entry name" value="Ribokinase-like"/>
</dbReference>
<feature type="domain" description="Cytidyltransferase-like" evidence="12">
    <location>
        <begin position="355"/>
        <end position="445"/>
    </location>
</feature>
<dbReference type="Gene3D" id="3.40.50.620">
    <property type="entry name" value="HUPs"/>
    <property type="match status" value="1"/>
</dbReference>
<dbReference type="Pfam" id="PF00294">
    <property type="entry name" value="PfkB"/>
    <property type="match status" value="1"/>
</dbReference>
<dbReference type="InterPro" id="IPR011611">
    <property type="entry name" value="PfkB_dom"/>
</dbReference>
<evidence type="ECO:0000256" key="4">
    <source>
        <dbReference type="ARBA" id="ARBA00022695"/>
    </source>
</evidence>
<dbReference type="PANTHER" id="PTHR46969">
    <property type="entry name" value="BIFUNCTIONAL PROTEIN HLDE"/>
    <property type="match status" value="1"/>
</dbReference>
<name>A0A158CQ28_9BURK</name>
<comment type="pathway">
    <text evidence="10">Nucleotide-sugar biosynthesis; ADP-L-glycero-beta-D-manno-heptose biosynthesis; ADP-L-glycero-beta-D-manno-heptose from D-glycero-beta-D-manno-heptose 7-phosphate: step 1/4.</text>
</comment>
<comment type="catalytic activity">
    <reaction evidence="10">
        <text>D-glycero-beta-D-manno-heptose 7-phosphate + ATP = D-glycero-beta-D-manno-heptose 1,7-bisphosphate + ADP + H(+)</text>
        <dbReference type="Rhea" id="RHEA:27473"/>
        <dbReference type="ChEBI" id="CHEBI:15378"/>
        <dbReference type="ChEBI" id="CHEBI:30616"/>
        <dbReference type="ChEBI" id="CHEBI:60204"/>
        <dbReference type="ChEBI" id="CHEBI:60208"/>
        <dbReference type="ChEBI" id="CHEBI:456216"/>
        <dbReference type="EC" id="2.7.1.167"/>
    </reaction>
</comment>
<protein>
    <recommendedName>
        <fullName evidence="10">Bifunctional protein HldE</fullName>
    </recommendedName>
    <domain>
        <recommendedName>
            <fullName evidence="10">D-beta-D-heptose 7-phosphate kinase</fullName>
            <ecNumber evidence="10">2.7.1.167</ecNumber>
        </recommendedName>
        <alternativeName>
            <fullName evidence="10">D-beta-D-heptose 7-phosphotransferase</fullName>
        </alternativeName>
        <alternativeName>
            <fullName evidence="10">D-glycero-beta-D-manno-heptose-7-phosphate kinase</fullName>
        </alternativeName>
    </domain>
    <domain>
        <recommendedName>
            <fullName evidence="10">D-beta-D-heptose 1-phosphate adenylyltransferase</fullName>
            <ecNumber evidence="10">2.7.7.70</ecNumber>
        </recommendedName>
        <alternativeName>
            <fullName evidence="10">D-glycero-beta-D-manno-heptose 1-phosphate adenylyltransferase</fullName>
        </alternativeName>
    </domain>
</protein>
<dbReference type="RefSeq" id="WP_062607637.1">
    <property type="nucleotide sequence ID" value="NZ_FCOX02000022.1"/>
</dbReference>
<evidence type="ECO:0000256" key="2">
    <source>
        <dbReference type="ARBA" id="ARBA00003753"/>
    </source>
</evidence>
<feature type="region of interest" description="Cytidylyltransferase" evidence="10">
    <location>
        <begin position="355"/>
        <end position="445"/>
    </location>
</feature>
<dbReference type="Pfam" id="PF01467">
    <property type="entry name" value="CTP_transf_like"/>
    <property type="match status" value="1"/>
</dbReference>
<dbReference type="UniPathway" id="UPA00356">
    <property type="reaction ID" value="UER00437"/>
</dbReference>
<feature type="region of interest" description="Ribokinase" evidence="10">
    <location>
        <begin position="1"/>
        <end position="329"/>
    </location>
</feature>
<comment type="function">
    <text evidence="1 10">Catalyzes the phosphorylation of D-glycero-D-manno-heptose 7-phosphate at the C-1 position to selectively form D-glycero-beta-D-manno-heptose-1,7-bisphosphate.</text>
</comment>
<evidence type="ECO:0000256" key="7">
    <source>
        <dbReference type="ARBA" id="ARBA00022840"/>
    </source>
</evidence>
<feature type="active site" evidence="10">
    <location>
        <position position="274"/>
    </location>
</feature>
<dbReference type="GO" id="GO:0033786">
    <property type="term" value="F:heptose-1-phosphate adenylyltransferase activity"/>
    <property type="evidence" value="ECO:0007669"/>
    <property type="project" value="UniProtKB-UniRule"/>
</dbReference>
<comment type="subunit">
    <text evidence="10">Homodimer.</text>
</comment>
<evidence type="ECO:0000256" key="1">
    <source>
        <dbReference type="ARBA" id="ARBA00002319"/>
    </source>
</evidence>
<comment type="caution">
    <text evidence="13">The sequence shown here is derived from an EMBL/GenBank/DDBJ whole genome shotgun (WGS) entry which is preliminary data.</text>
</comment>
<evidence type="ECO:0000256" key="8">
    <source>
        <dbReference type="ARBA" id="ARBA00023268"/>
    </source>
</evidence>
<proteinExistence type="inferred from homology"/>
<dbReference type="InterPro" id="IPR004821">
    <property type="entry name" value="Cyt_trans-like"/>
</dbReference>
<dbReference type="EC" id="2.7.7.70" evidence="10"/>
<evidence type="ECO:0000259" key="11">
    <source>
        <dbReference type="Pfam" id="PF00294"/>
    </source>
</evidence>
<keyword evidence="3 10" id="KW-0808">Transferase</keyword>
<evidence type="ECO:0000313" key="14">
    <source>
        <dbReference type="Proteomes" id="UP000071859"/>
    </source>
</evidence>
<dbReference type="HAMAP" id="MF_01603">
    <property type="entry name" value="HldE"/>
    <property type="match status" value="1"/>
</dbReference>
<dbReference type="GO" id="GO:0016773">
    <property type="term" value="F:phosphotransferase activity, alcohol group as acceptor"/>
    <property type="evidence" value="ECO:0007669"/>
    <property type="project" value="InterPro"/>
</dbReference>
<reference evidence="13" key="1">
    <citation type="submission" date="2016-01" db="EMBL/GenBank/DDBJ databases">
        <authorList>
            <person name="Peeters C."/>
        </authorList>
    </citation>
    <scope>NUCLEOTIDE SEQUENCE</scope>
    <source>
        <strain evidence="13">LMG 29321</strain>
    </source>
</reference>
<evidence type="ECO:0000256" key="3">
    <source>
        <dbReference type="ARBA" id="ARBA00022679"/>
    </source>
</evidence>
<evidence type="ECO:0000259" key="12">
    <source>
        <dbReference type="Pfam" id="PF01467"/>
    </source>
</evidence>
<dbReference type="GO" id="GO:0097171">
    <property type="term" value="P:ADP-L-glycero-beta-D-manno-heptose biosynthetic process"/>
    <property type="evidence" value="ECO:0007669"/>
    <property type="project" value="UniProtKB-UniPathway"/>
</dbReference>
<keyword evidence="5 10" id="KW-0547">Nucleotide-binding</keyword>
<comment type="catalytic activity">
    <reaction evidence="10">
        <text>D-glycero-beta-D-manno-heptose 1-phosphate + ATP + H(+) = ADP-D-glycero-beta-D-manno-heptose + diphosphate</text>
        <dbReference type="Rhea" id="RHEA:27465"/>
        <dbReference type="ChEBI" id="CHEBI:15378"/>
        <dbReference type="ChEBI" id="CHEBI:30616"/>
        <dbReference type="ChEBI" id="CHEBI:33019"/>
        <dbReference type="ChEBI" id="CHEBI:59967"/>
        <dbReference type="ChEBI" id="CHEBI:61593"/>
        <dbReference type="EC" id="2.7.7.70"/>
    </reaction>
</comment>
<evidence type="ECO:0000256" key="10">
    <source>
        <dbReference type="HAMAP-Rule" id="MF_01603"/>
    </source>
</evidence>
<keyword evidence="8 10" id="KW-0511">Multifunctional enzyme</keyword>
<organism evidence="13 14">
    <name type="scientific">Caballeronia calidae</name>
    <dbReference type="NCBI Taxonomy" id="1777139"/>
    <lineage>
        <taxon>Bacteria</taxon>
        <taxon>Pseudomonadati</taxon>
        <taxon>Pseudomonadota</taxon>
        <taxon>Betaproteobacteria</taxon>
        <taxon>Burkholderiales</taxon>
        <taxon>Burkholderiaceae</taxon>
        <taxon>Caballeronia</taxon>
    </lineage>
</organism>
<dbReference type="NCBIfam" id="NF008454">
    <property type="entry name" value="PRK11316.1"/>
    <property type="match status" value="1"/>
</dbReference>
<keyword evidence="7 10" id="KW-0067">ATP-binding</keyword>
<comment type="similarity">
    <text evidence="10">In the N-terminal section; belongs to the carbohydrate kinase PfkB family.</text>
</comment>
<gene>
    <name evidence="10" type="primary">hldE</name>
    <name evidence="13" type="ORF">AWB78_04229</name>
</gene>
<dbReference type="InterPro" id="IPR011913">
    <property type="entry name" value="RfaE_dom_I"/>
</dbReference>
<dbReference type="Gene3D" id="3.40.1190.20">
    <property type="match status" value="1"/>
</dbReference>
<dbReference type="AlphaFoldDB" id="A0A158CQ28"/>
<dbReference type="GO" id="GO:0005524">
    <property type="term" value="F:ATP binding"/>
    <property type="evidence" value="ECO:0007669"/>
    <property type="project" value="UniProtKB-UniRule"/>
</dbReference>
<sequence>MNMPETRNHPPFLAQPDFSQARVLVVGDVMLDRYWHGPALRLSPEAPVPVVHVQMEETRIGGAGNVALNAAVLGAHTRLLGLAGQDAQADQLEQMLIAGGVECLVQRVEGSRTITKLRILSRHQQLIRADFEDPFLNWNFAELLLAFERQLSDVDVVILSDYSKGALRRSADLIVAARKAGKPVIVDPKGTDFERYRGATVITPNLSEFEAVVGRCENEADIERKGEALRDTLDLEAVLVTRSENGMTLLARNHAPLHLPTRAREVYDVTGAGDTVVATLSAALGAGVSLPECVALANVAAGVVVTKLGTATVSPVELQQALSYEAAFAAGGIFEEDGLLCQISGARTRGERIVLTNGYFDTLHPGHIDALEKARALGDKLIVAVNDDASVTRLKGVRRPVNPLSTRMRMVSALSCVDWVVPLSEDTPERLVSRLMPDVLVMGGD</sequence>
<keyword evidence="6 10" id="KW-0418">Kinase</keyword>
<dbReference type="NCBIfam" id="TIGR00125">
    <property type="entry name" value="cyt_tran_rel"/>
    <property type="match status" value="1"/>
</dbReference>
<dbReference type="EC" id="2.7.1.167" evidence="10"/>
<accession>A0A158CQ28</accession>
<comment type="pathway">
    <text evidence="10">Nucleotide-sugar biosynthesis; ADP-L-glycero-beta-D-manno-heptose biosynthesis; ADP-L-glycero-beta-D-manno-heptose from D-glycero-beta-D-manno-heptose 7-phosphate: step 3/4.</text>
</comment>
<dbReference type="Proteomes" id="UP000071859">
    <property type="component" value="Unassembled WGS sequence"/>
</dbReference>